<dbReference type="Proteomes" id="UP000436088">
    <property type="component" value="Unassembled WGS sequence"/>
</dbReference>
<dbReference type="InterPro" id="IPR027417">
    <property type="entry name" value="P-loop_NTPase"/>
</dbReference>
<keyword evidence="4" id="KW-1185">Reference proteome</keyword>
<keyword evidence="1" id="KW-0812">Transmembrane</keyword>
<evidence type="ECO:0000313" key="3">
    <source>
        <dbReference type="EMBL" id="KAE8661903.1"/>
    </source>
</evidence>
<gene>
    <name evidence="3" type="ORF">F3Y22_tig00113722pilonHSYRG00283</name>
</gene>
<evidence type="ECO:0000256" key="1">
    <source>
        <dbReference type="SAM" id="Phobius"/>
    </source>
</evidence>
<dbReference type="AlphaFoldDB" id="A0A6A2WNB5"/>
<feature type="transmembrane region" description="Helical" evidence="1">
    <location>
        <begin position="66"/>
        <end position="88"/>
    </location>
</feature>
<dbReference type="Pfam" id="PF00931">
    <property type="entry name" value="NB-ARC"/>
    <property type="match status" value="1"/>
</dbReference>
<name>A0A6A2WNB5_HIBSY</name>
<evidence type="ECO:0000259" key="2">
    <source>
        <dbReference type="Pfam" id="PF00931"/>
    </source>
</evidence>
<protein>
    <recommendedName>
        <fullName evidence="2">NB-ARC domain-containing protein</fullName>
    </recommendedName>
</protein>
<dbReference type="GO" id="GO:0043531">
    <property type="term" value="F:ADP binding"/>
    <property type="evidence" value="ECO:0007669"/>
    <property type="project" value="InterPro"/>
</dbReference>
<feature type="domain" description="NB-ARC" evidence="2">
    <location>
        <begin position="67"/>
        <end position="160"/>
    </location>
</feature>
<comment type="caution">
    <text evidence="3">The sequence shown here is derived from an EMBL/GenBank/DDBJ whole genome shotgun (WGS) entry which is preliminary data.</text>
</comment>
<proteinExistence type="predicted"/>
<dbReference type="EMBL" id="VEPZ02001718">
    <property type="protein sequence ID" value="KAE8661903.1"/>
    <property type="molecule type" value="Genomic_DNA"/>
</dbReference>
<keyword evidence="1" id="KW-1133">Transmembrane helix</keyword>
<dbReference type="Gene3D" id="3.40.50.300">
    <property type="entry name" value="P-loop containing nucleotide triphosphate hydrolases"/>
    <property type="match status" value="1"/>
</dbReference>
<reference evidence="3" key="1">
    <citation type="submission" date="2019-09" db="EMBL/GenBank/DDBJ databases">
        <title>Draft genome information of white flower Hibiscus syriacus.</title>
        <authorList>
            <person name="Kim Y.-M."/>
        </authorList>
    </citation>
    <scope>NUCLEOTIDE SEQUENCE [LARGE SCALE GENOMIC DNA]</scope>
    <source>
        <strain evidence="3">YM2019G1</strain>
    </source>
</reference>
<keyword evidence="1" id="KW-0472">Membrane</keyword>
<dbReference type="InterPro" id="IPR002182">
    <property type="entry name" value="NB-ARC"/>
</dbReference>
<evidence type="ECO:0000313" key="4">
    <source>
        <dbReference type="Proteomes" id="UP000436088"/>
    </source>
</evidence>
<sequence>MDSSTNQNQSDGYSKNQSLYDEFLKDVNLRTPLLKARKEEDEYAHLDLSEEEKQRFLKRIYEPPRFVQAAGVIGMLGVGKTALCRLILDEKEVKQRYFPRFLITLSESDEPRSMVRIVERMVEHLEVEDETINSISKENKLPGLLYALHLRLDGKKFLIVTFTTKS</sequence>
<accession>A0A6A2WNB5</accession>
<organism evidence="3 4">
    <name type="scientific">Hibiscus syriacus</name>
    <name type="common">Rose of Sharon</name>
    <dbReference type="NCBI Taxonomy" id="106335"/>
    <lineage>
        <taxon>Eukaryota</taxon>
        <taxon>Viridiplantae</taxon>
        <taxon>Streptophyta</taxon>
        <taxon>Embryophyta</taxon>
        <taxon>Tracheophyta</taxon>
        <taxon>Spermatophyta</taxon>
        <taxon>Magnoliopsida</taxon>
        <taxon>eudicotyledons</taxon>
        <taxon>Gunneridae</taxon>
        <taxon>Pentapetalae</taxon>
        <taxon>rosids</taxon>
        <taxon>malvids</taxon>
        <taxon>Malvales</taxon>
        <taxon>Malvaceae</taxon>
        <taxon>Malvoideae</taxon>
        <taxon>Hibiscus</taxon>
    </lineage>
</organism>
<dbReference type="SUPFAM" id="SSF52540">
    <property type="entry name" value="P-loop containing nucleoside triphosphate hydrolases"/>
    <property type="match status" value="1"/>
</dbReference>